<sequence>MDEYAGRVLAERYRLPVPPADEYEFAETRAFDTYSGQEVLVRQVPLPEVVDAELLDTGRPDGPGTGYGHGYGQGHGHGHGHRVSGADRTPRDPAVRRALEAATAAARLPDHPQLDQVFDVFAQDGSLWIVSERIAARPLAALLAERTLTPHRAAEVAADILTALRALHAHGWTHRNITVRTVLVCDDGRAILTGLAAGAAEEALCGYDPVPGEEPGGGAGERAAGPGEGSGAGHAPVPEQASVSGRASAPGGTVAEPAVPGAVAGGGAAAGEPGGVTPEADARRARAGAIAAYRAGTRAAAARTATGENATAATDPAHPADPHFSPYRDHITAPTPPVSQTPPASPAAPSRPGSVTYGGSLPGPGTVAGARPGGIQVPHPLPVQRPAPEAGPSLAKEPAESNLPKPPQSSRQPQPLERPEHPDPAVPYGRPGAALAAERARQTRINVVGPVTERWAPEQAGPVHANWQLAPPIGPATDLWAVGALLFRIVQGHSAYPEDSAAELVQLVCSEPPSYAEECGALRPVVESLMRQDPADRPDFEELRGWLRSLIRTAPEPEVGSRVVTVPSLDGPGDSRRLPILRRRGELVRKGRHKKARQSRPPRPAKPPRQPKGKRPAVAYRETTQHAQPGLTEAPAEQQPQPLIPPPPQAQAQAQHPSQFPSPPQYQPPAHPFAPAPKTAGTPTRTTSPSSPTSPLSLSTPPPRPRTGPNRPPRQAAPPGQAAPADRGRLVPGWPQPAPPRAASRRVGDPAGGGHDPGRGAVHAEGRLGGGRRGRRPRAQGRRGHADLDT</sequence>
<dbReference type="GO" id="GO:0004674">
    <property type="term" value="F:protein serine/threonine kinase activity"/>
    <property type="evidence" value="ECO:0007669"/>
    <property type="project" value="UniProtKB-KW"/>
</dbReference>
<feature type="compositionally biased region" description="Basic and acidic residues" evidence="4">
    <location>
        <begin position="756"/>
        <end position="766"/>
    </location>
</feature>
<keyword evidence="6" id="KW-0808">Transferase</keyword>
<feature type="compositionally biased region" description="Basic residues" evidence="4">
    <location>
        <begin position="590"/>
        <end position="600"/>
    </location>
</feature>
<protein>
    <submittedName>
        <fullName evidence="6">Serine/threonine protein kinase</fullName>
    </submittedName>
</protein>
<dbReference type="SUPFAM" id="SSF56112">
    <property type="entry name" value="Protein kinase-like (PK-like)"/>
    <property type="match status" value="1"/>
</dbReference>
<feature type="compositionally biased region" description="Basic residues" evidence="4">
    <location>
        <begin position="770"/>
        <end position="783"/>
    </location>
</feature>
<proteinExistence type="inferred from homology"/>
<reference evidence="6 7" key="1">
    <citation type="submission" date="2018-11" db="EMBL/GenBank/DDBJ databases">
        <title>Whole genome sequence of Streptomyces chrestomyceticus NBRC 13444(T).</title>
        <authorList>
            <person name="Komaki H."/>
            <person name="Tamura T."/>
        </authorList>
    </citation>
    <scope>NUCLEOTIDE SEQUENCE [LARGE SCALE GENOMIC DNA]</scope>
    <source>
        <strain evidence="6 7">NBRC 13444</strain>
    </source>
</reference>
<name>A0A7U9KZM5_9ACTN</name>
<dbReference type="Pfam" id="PF07714">
    <property type="entry name" value="PK_Tyr_Ser-Thr"/>
    <property type="match status" value="1"/>
</dbReference>
<evidence type="ECO:0000256" key="1">
    <source>
        <dbReference type="ARBA" id="ARBA00008874"/>
    </source>
</evidence>
<feature type="compositionally biased region" description="Low complexity" evidence="4">
    <location>
        <begin position="302"/>
        <end position="317"/>
    </location>
</feature>
<organism evidence="6 7">
    <name type="scientific">Streptomyces chrestomyceticus JCM 4735</name>
    <dbReference type="NCBI Taxonomy" id="1306181"/>
    <lineage>
        <taxon>Bacteria</taxon>
        <taxon>Bacillati</taxon>
        <taxon>Actinomycetota</taxon>
        <taxon>Actinomycetes</taxon>
        <taxon>Kitasatosporales</taxon>
        <taxon>Streptomycetaceae</taxon>
        <taxon>Streptomyces</taxon>
    </lineage>
</organism>
<feature type="compositionally biased region" description="Gly residues" evidence="4">
    <location>
        <begin position="214"/>
        <end position="232"/>
    </location>
</feature>
<feature type="domain" description="Protein kinase" evidence="5">
    <location>
        <begin position="1"/>
        <end position="547"/>
    </location>
</feature>
<feature type="region of interest" description="Disordered" evidence="4">
    <location>
        <begin position="207"/>
        <end position="260"/>
    </location>
</feature>
<dbReference type="AlphaFoldDB" id="A0A7U9KZM5"/>
<gene>
    <name evidence="6" type="ORF">OEIGOIKO_04672</name>
</gene>
<feature type="compositionally biased region" description="Pro residues" evidence="4">
    <location>
        <begin position="700"/>
        <end position="716"/>
    </location>
</feature>
<evidence type="ECO:0000256" key="3">
    <source>
        <dbReference type="ARBA" id="ARBA00022840"/>
    </source>
</evidence>
<accession>A0A7U9KZM5</accession>
<evidence type="ECO:0000256" key="4">
    <source>
        <dbReference type="SAM" id="MobiDB-lite"/>
    </source>
</evidence>
<dbReference type="Proteomes" id="UP000287830">
    <property type="component" value="Unassembled WGS sequence"/>
</dbReference>
<feature type="compositionally biased region" description="Basic and acidic residues" evidence="4">
    <location>
        <begin position="318"/>
        <end position="331"/>
    </location>
</feature>
<feature type="compositionally biased region" description="Low complexity" evidence="4">
    <location>
        <begin position="249"/>
        <end position="260"/>
    </location>
</feature>
<evidence type="ECO:0000313" key="6">
    <source>
        <dbReference type="EMBL" id="GCD36891.1"/>
    </source>
</evidence>
<dbReference type="InterPro" id="IPR000719">
    <property type="entry name" value="Prot_kinase_dom"/>
</dbReference>
<dbReference type="Gene3D" id="1.10.510.10">
    <property type="entry name" value="Transferase(Phosphotransferase) domain 1"/>
    <property type="match status" value="2"/>
</dbReference>
<dbReference type="InterPro" id="IPR011009">
    <property type="entry name" value="Kinase-like_dom_sf"/>
</dbReference>
<dbReference type="PROSITE" id="PS50011">
    <property type="entry name" value="PROTEIN_KINASE_DOM"/>
    <property type="match status" value="1"/>
</dbReference>
<keyword evidence="3" id="KW-0067">ATP-binding</keyword>
<keyword evidence="6" id="KW-0723">Serine/threonine-protein kinase</keyword>
<keyword evidence="2" id="KW-0547">Nucleotide-binding</keyword>
<feature type="compositionally biased region" description="Pro residues" evidence="4">
    <location>
        <begin position="660"/>
        <end position="675"/>
    </location>
</feature>
<comment type="similarity">
    <text evidence="1">Belongs to the protein kinase superfamily. STE Ser/Thr protein kinase family. STE20 subfamily.</text>
</comment>
<feature type="compositionally biased region" description="Low complexity" evidence="4">
    <location>
        <begin position="676"/>
        <end position="699"/>
    </location>
</feature>
<feature type="compositionally biased region" description="Basic and acidic residues" evidence="4">
    <location>
        <begin position="573"/>
        <end position="589"/>
    </location>
</feature>
<dbReference type="SMART" id="SM00220">
    <property type="entry name" value="S_TKc"/>
    <property type="match status" value="1"/>
</dbReference>
<comment type="caution">
    <text evidence="6">The sequence shown here is derived from an EMBL/GenBank/DDBJ whole genome shotgun (WGS) entry which is preliminary data.</text>
</comment>
<dbReference type="PANTHER" id="PTHR45832">
    <property type="entry name" value="SERINE/THREONINE-PROTEIN KINASE SAMKA-RELATED-RELATED"/>
    <property type="match status" value="1"/>
</dbReference>
<dbReference type="GeneID" id="95627029"/>
<keyword evidence="6" id="KW-0418">Kinase</keyword>
<feature type="region of interest" description="Disordered" evidence="4">
    <location>
        <begin position="55"/>
        <end position="90"/>
    </location>
</feature>
<feature type="region of interest" description="Disordered" evidence="4">
    <location>
        <begin position="557"/>
        <end position="790"/>
    </location>
</feature>
<feature type="compositionally biased region" description="Pro residues" evidence="4">
    <location>
        <begin position="334"/>
        <end position="346"/>
    </location>
</feature>
<evidence type="ECO:0000313" key="7">
    <source>
        <dbReference type="Proteomes" id="UP000287830"/>
    </source>
</evidence>
<dbReference type="InterPro" id="IPR051931">
    <property type="entry name" value="PAK3-like"/>
</dbReference>
<dbReference type="InterPro" id="IPR001245">
    <property type="entry name" value="Ser-Thr/Tyr_kinase_cat_dom"/>
</dbReference>
<feature type="compositionally biased region" description="Low complexity" evidence="4">
    <location>
        <begin position="650"/>
        <end position="659"/>
    </location>
</feature>
<dbReference type="PANTHER" id="PTHR45832:SF22">
    <property type="entry name" value="SERINE_THREONINE-PROTEIN KINASE SAMKA-RELATED"/>
    <property type="match status" value="1"/>
</dbReference>
<evidence type="ECO:0000259" key="5">
    <source>
        <dbReference type="PROSITE" id="PS50011"/>
    </source>
</evidence>
<feature type="region of interest" description="Disordered" evidence="4">
    <location>
        <begin position="302"/>
        <end position="430"/>
    </location>
</feature>
<feature type="compositionally biased region" description="Gly residues" evidence="4">
    <location>
        <begin position="61"/>
        <end position="75"/>
    </location>
</feature>
<dbReference type="GO" id="GO:0005524">
    <property type="term" value="F:ATP binding"/>
    <property type="evidence" value="ECO:0007669"/>
    <property type="project" value="UniProtKB-KW"/>
</dbReference>
<dbReference type="OrthoDB" id="3870120at2"/>
<evidence type="ECO:0000256" key="2">
    <source>
        <dbReference type="ARBA" id="ARBA00022741"/>
    </source>
</evidence>
<dbReference type="EMBL" id="BHZC01000001">
    <property type="protein sequence ID" value="GCD36891.1"/>
    <property type="molecule type" value="Genomic_DNA"/>
</dbReference>
<dbReference type="RefSeq" id="WP_125046365.1">
    <property type="nucleotide sequence ID" value="NZ_BHZC01000001.1"/>
</dbReference>
<dbReference type="Gene3D" id="3.30.200.20">
    <property type="entry name" value="Phosphorylase Kinase, domain 1"/>
    <property type="match status" value="1"/>
</dbReference>